<dbReference type="InterPro" id="IPR025101">
    <property type="entry name" value="DUF4012"/>
</dbReference>
<proteinExistence type="predicted"/>
<feature type="compositionally biased region" description="Basic residues" evidence="1">
    <location>
        <begin position="1"/>
        <end position="17"/>
    </location>
</feature>
<dbReference type="AlphaFoldDB" id="A0A2M8LHL8"/>
<accession>A0A2M8LHL8</accession>
<protein>
    <recommendedName>
        <fullName evidence="4">DUF4012 domain-containing protein</fullName>
    </recommendedName>
</protein>
<organism evidence="2 3">
    <name type="scientific">Candidatus Uhrbacteria bacterium CG10_big_fil_rev_8_21_14_0_10_48_16</name>
    <dbReference type="NCBI Taxonomy" id="1975038"/>
    <lineage>
        <taxon>Bacteria</taxon>
        <taxon>Candidatus Uhriibacteriota</taxon>
    </lineage>
</organism>
<sequence length="912" mass="100593">MPKKIAKTKTKKTRSPSRARSTVSEVVTSKTEDTQLKRALSRRRARRTSTELIDHAVPETFLFQGILGKYTTTSKPFIEYGDHELSPFILSLKHGVPSPEEVLNERSLPSLSVNFLLHHQTEEAHRALSPNLTNDLILSPQELASQMTEGMLPHSHKHAIILPFTSHRETPPLETIAVPQIHHALKYETTAFESFASEAFTPHAVPEDIFAYFDFPETEHAEEAEIVSLEDLEGEPEEELPYTAPKPSFTWKLPALDFGWQRAIASFVALSFVFVLPLHAMNVVQDLRGAKGELERSGEEAVSFLSAGAQAALARDVGQAGTDFRNASDRFQNAKNTLDQLGAGADLLLSVLPTTQDTYSSGQALVEAGRALSIAGSRLSAGYTAIESEISPTPISRLNILEAYLTSAVPHLQTASEALSKVHMESVPEDYRGTLLATQTSLPALIETIEEFQTFYALAKELLGANGTKRYLIIFQNNTEIRPTGGFIGSFAEVKVHNGIIENLNVPGGGSYDLQGSLKENLIAPGPLQILSARWEFQDGNWFPDFPTSARQLMQFYQDAGGGDVDGVLAVNATFVSDLIGLLGPIEMEEYGRTINAENFLFEAQRIVEYEYDKEENTPKAFIGDLAPKLVERTIEKTSSDFLAVVDYLNNGLSQKDLQLYLDDETLQREVIAQGWGGEMKQTDGDYLMVVDTNLGGGKTDGVIQENVDLQVDIDEDGTITNTLTISRTHFGIQGLLFTGVNNVDYLRVYVPKGSTLLEASGFSMPDRSLFNIPDEEWAIDDDLAYGLLTQEIDPLSGTVIGEELGKAVFGNWIQTKPGTTSIATFRYTLPFKMETLQEPSGLLSSLKAFAGFPNTAEYTLTLQKQSGVLDRTTRVRVDTPNRLNTLWSSHDGEIEFTNRTDDLFAILFESL</sequence>
<evidence type="ECO:0000313" key="2">
    <source>
        <dbReference type="EMBL" id="PJE76937.1"/>
    </source>
</evidence>
<dbReference type="Pfam" id="PF13196">
    <property type="entry name" value="DUF4012"/>
    <property type="match status" value="1"/>
</dbReference>
<evidence type="ECO:0000256" key="1">
    <source>
        <dbReference type="SAM" id="MobiDB-lite"/>
    </source>
</evidence>
<evidence type="ECO:0000313" key="3">
    <source>
        <dbReference type="Proteomes" id="UP000231436"/>
    </source>
</evidence>
<evidence type="ECO:0008006" key="4">
    <source>
        <dbReference type="Google" id="ProtNLM"/>
    </source>
</evidence>
<feature type="region of interest" description="Disordered" evidence="1">
    <location>
        <begin position="1"/>
        <end position="31"/>
    </location>
</feature>
<dbReference type="EMBL" id="PFEU01000008">
    <property type="protein sequence ID" value="PJE76937.1"/>
    <property type="molecule type" value="Genomic_DNA"/>
</dbReference>
<name>A0A2M8LHL8_9BACT</name>
<dbReference type="Proteomes" id="UP000231436">
    <property type="component" value="Unassembled WGS sequence"/>
</dbReference>
<gene>
    <name evidence="2" type="ORF">COV05_01965</name>
</gene>
<comment type="caution">
    <text evidence="2">The sequence shown here is derived from an EMBL/GenBank/DDBJ whole genome shotgun (WGS) entry which is preliminary data.</text>
</comment>
<reference evidence="3" key="1">
    <citation type="submission" date="2017-09" db="EMBL/GenBank/DDBJ databases">
        <title>Depth-based differentiation of microbial function through sediment-hosted aquifers and enrichment of novel symbionts in the deep terrestrial subsurface.</title>
        <authorList>
            <person name="Probst A.J."/>
            <person name="Ladd B."/>
            <person name="Jarett J.K."/>
            <person name="Geller-Mcgrath D.E."/>
            <person name="Sieber C.M.K."/>
            <person name="Emerson J.B."/>
            <person name="Anantharaman K."/>
            <person name="Thomas B.C."/>
            <person name="Malmstrom R."/>
            <person name="Stieglmeier M."/>
            <person name="Klingl A."/>
            <person name="Woyke T."/>
            <person name="Ryan C.M."/>
            <person name="Banfield J.F."/>
        </authorList>
    </citation>
    <scope>NUCLEOTIDE SEQUENCE [LARGE SCALE GENOMIC DNA]</scope>
</reference>